<organism evidence="4 5">
    <name type="scientific">Litomosoides sigmodontis</name>
    <name type="common">Filarial nematode worm</name>
    <dbReference type="NCBI Taxonomy" id="42156"/>
    <lineage>
        <taxon>Eukaryota</taxon>
        <taxon>Metazoa</taxon>
        <taxon>Ecdysozoa</taxon>
        <taxon>Nematoda</taxon>
        <taxon>Chromadorea</taxon>
        <taxon>Rhabditida</taxon>
        <taxon>Spirurina</taxon>
        <taxon>Spiruromorpha</taxon>
        <taxon>Filarioidea</taxon>
        <taxon>Onchocercidae</taxon>
        <taxon>Litomosoides</taxon>
    </lineage>
</organism>
<dbReference type="GO" id="GO:0004674">
    <property type="term" value="F:protein serine/threonine kinase activity"/>
    <property type="evidence" value="ECO:0007669"/>
    <property type="project" value="TreeGrafter"/>
</dbReference>
<keyword evidence="5" id="KW-1185">Reference proteome</keyword>
<feature type="domain" description="CNH" evidence="3">
    <location>
        <begin position="1"/>
        <end position="252"/>
    </location>
</feature>
<proteinExistence type="predicted"/>
<evidence type="ECO:0008006" key="6">
    <source>
        <dbReference type="Google" id="ProtNLM"/>
    </source>
</evidence>
<dbReference type="AlphaFoldDB" id="A0A3P6TMY7"/>
<evidence type="ECO:0000259" key="3">
    <source>
        <dbReference type="PROSITE" id="PS50219"/>
    </source>
</evidence>
<evidence type="ECO:0000313" key="4">
    <source>
        <dbReference type="EMBL" id="VDK86567.1"/>
    </source>
</evidence>
<evidence type="ECO:0000259" key="2">
    <source>
        <dbReference type="PROSITE" id="PS50108"/>
    </source>
</evidence>
<name>A0A3P6TMY7_LITSI</name>
<dbReference type="STRING" id="42156.A0A3P6TMY7"/>
<dbReference type="OrthoDB" id="2156623at2759"/>
<feature type="compositionally biased region" description="Low complexity" evidence="1">
    <location>
        <begin position="461"/>
        <end position="483"/>
    </location>
</feature>
<evidence type="ECO:0000256" key="1">
    <source>
        <dbReference type="SAM" id="MobiDB-lite"/>
    </source>
</evidence>
<dbReference type="InterPro" id="IPR050839">
    <property type="entry name" value="Rho-assoc_Ser/Thr_Kinase"/>
</dbReference>
<dbReference type="GO" id="GO:0031032">
    <property type="term" value="P:actomyosin structure organization"/>
    <property type="evidence" value="ECO:0007669"/>
    <property type="project" value="TreeGrafter"/>
</dbReference>
<feature type="region of interest" description="Disordered" evidence="1">
    <location>
        <begin position="447"/>
        <end position="483"/>
    </location>
</feature>
<dbReference type="PROSITE" id="PS50219">
    <property type="entry name" value="CNH"/>
    <property type="match status" value="1"/>
</dbReference>
<sequence>MVGGEKENNKRTVERVEYNAEEQLFVVLVGPQKDRHVRLIPMAALDGRDLKWIKVAETKGCHLMTMGAGSPSDPCHYFCVAIKKSVLVFQIDRSEKRHRKVRELAMPGQPQTMAVMRGKLCVGYPSGFRMWDLVDNTTTALVNFEDSSLQFLNQTLYDAHLIINVSGYEQKEFLLVFSRLGVYVDAQGRRCRSQELMFPAEASSSSGFVCMMPHLCVYSANEIDIFNVNSAEWVQTVNLSKAFPLTSDGLLTMCMVNDMPYVVLLSDVLSDEDAVNIPVWTSSSVSNTSTVSLKGMAAKRRRKFSIRTSRDDDRHGRIGDRRSQLPISGPSDFVHIVHMGPGAGLELQNLMDLKQLGPATHSQSSAYIGTGTADKVRQFINPIMRSKSTTTANLHSAQTLSNISRRDFELMQSKTRSLSSHSKSSDGSSLGRNSMFCTAQLITNQESHAVEQPGPGRRPMRANSQTTTTSQASTANRNEMARI</sequence>
<feature type="domain" description="CRIB" evidence="2">
    <location>
        <begin position="327"/>
        <end position="340"/>
    </location>
</feature>
<dbReference type="InterPro" id="IPR000095">
    <property type="entry name" value="CRIB_dom"/>
</dbReference>
<dbReference type="OMA" id="HAITINH"/>
<dbReference type="GO" id="GO:0005856">
    <property type="term" value="C:cytoskeleton"/>
    <property type="evidence" value="ECO:0007669"/>
    <property type="project" value="TreeGrafter"/>
</dbReference>
<dbReference type="SMART" id="SM00036">
    <property type="entry name" value="CNH"/>
    <property type="match status" value="1"/>
</dbReference>
<dbReference type="PROSITE" id="PS50108">
    <property type="entry name" value="CRIB"/>
    <property type="match status" value="1"/>
</dbReference>
<dbReference type="Pfam" id="PF00780">
    <property type="entry name" value="CNH"/>
    <property type="match status" value="1"/>
</dbReference>
<gene>
    <name evidence="4" type="ORF">NLS_LOCUS7692</name>
</gene>
<feature type="region of interest" description="Disordered" evidence="1">
    <location>
        <begin position="411"/>
        <end position="432"/>
    </location>
</feature>
<dbReference type="Proteomes" id="UP000277928">
    <property type="component" value="Unassembled WGS sequence"/>
</dbReference>
<dbReference type="InterPro" id="IPR001180">
    <property type="entry name" value="CNH_dom"/>
</dbReference>
<protein>
    <recommendedName>
        <fullName evidence="6">CRIB domain-containing protein</fullName>
    </recommendedName>
</protein>
<dbReference type="CDD" id="cd00132">
    <property type="entry name" value="CRIB"/>
    <property type="match status" value="1"/>
</dbReference>
<evidence type="ECO:0000313" key="5">
    <source>
        <dbReference type="Proteomes" id="UP000277928"/>
    </source>
</evidence>
<dbReference type="PANTHER" id="PTHR22988:SF66">
    <property type="entry name" value="SERINE_THREONINE-PROTEIN KINASE GENGHIS KHAN"/>
    <property type="match status" value="1"/>
</dbReference>
<dbReference type="EMBL" id="UYRX01000835">
    <property type="protein sequence ID" value="VDK86567.1"/>
    <property type="molecule type" value="Genomic_DNA"/>
</dbReference>
<reference evidence="4 5" key="1">
    <citation type="submission" date="2018-08" db="EMBL/GenBank/DDBJ databases">
        <authorList>
            <person name="Laetsch R D."/>
            <person name="Stevens L."/>
            <person name="Kumar S."/>
            <person name="Blaxter L. M."/>
        </authorList>
    </citation>
    <scope>NUCLEOTIDE SEQUENCE [LARGE SCALE GENOMIC DNA]</scope>
</reference>
<dbReference type="SMART" id="SM00285">
    <property type="entry name" value="PBD"/>
    <property type="match status" value="1"/>
</dbReference>
<dbReference type="GO" id="GO:0005737">
    <property type="term" value="C:cytoplasm"/>
    <property type="evidence" value="ECO:0007669"/>
    <property type="project" value="TreeGrafter"/>
</dbReference>
<accession>A0A3P6TMY7</accession>
<dbReference type="PANTHER" id="PTHR22988">
    <property type="entry name" value="MYOTONIC DYSTROPHY S/T KINASE-RELATED"/>
    <property type="match status" value="1"/>
</dbReference>
<feature type="compositionally biased region" description="Low complexity" evidence="1">
    <location>
        <begin position="413"/>
        <end position="432"/>
    </location>
</feature>